<dbReference type="EMBL" id="JAUTXT010000001">
    <property type="protein sequence ID" value="KAK3680131.1"/>
    <property type="molecule type" value="Genomic_DNA"/>
</dbReference>
<protein>
    <recommendedName>
        <fullName evidence="4">HAD-superfamily phosphatase</fullName>
    </recommendedName>
</protein>
<accession>A0AAE0WY78</accession>
<keyword evidence="3" id="KW-1185">Reference proteome</keyword>
<dbReference type="FunFam" id="3.40.50.1000:FF:000165">
    <property type="entry name" value="HAD superfamily phosphatase"/>
    <property type="match status" value="1"/>
</dbReference>
<name>A0AAE0WY78_9PEZI</name>
<dbReference type="Proteomes" id="UP001274830">
    <property type="component" value="Unassembled WGS sequence"/>
</dbReference>
<dbReference type="Gene3D" id="3.40.50.1000">
    <property type="entry name" value="HAD superfamily/HAD-like"/>
    <property type="match status" value="1"/>
</dbReference>
<dbReference type="InterPro" id="IPR010021">
    <property type="entry name" value="PGPP1/Gep4"/>
</dbReference>
<evidence type="ECO:0000313" key="2">
    <source>
        <dbReference type="EMBL" id="KAK3680131.1"/>
    </source>
</evidence>
<dbReference type="GO" id="GO:0008962">
    <property type="term" value="F:phosphatidylglycerophosphatase activity"/>
    <property type="evidence" value="ECO:0007669"/>
    <property type="project" value="InterPro"/>
</dbReference>
<comment type="caution">
    <text evidence="2">The sequence shown here is derived from an EMBL/GenBank/DDBJ whole genome shotgun (WGS) entry which is preliminary data.</text>
</comment>
<dbReference type="InterPro" id="IPR023214">
    <property type="entry name" value="HAD_sf"/>
</dbReference>
<evidence type="ECO:0000313" key="3">
    <source>
        <dbReference type="Proteomes" id="UP001274830"/>
    </source>
</evidence>
<feature type="chain" id="PRO_5042032672" description="HAD-superfamily phosphatase" evidence="1">
    <location>
        <begin position="20"/>
        <end position="296"/>
    </location>
</feature>
<dbReference type="InterPro" id="IPR036412">
    <property type="entry name" value="HAD-like_sf"/>
</dbReference>
<dbReference type="InterPro" id="IPR027706">
    <property type="entry name" value="PGP_Pase"/>
</dbReference>
<proteinExistence type="predicted"/>
<sequence>MNISGTVNVLRLLVNPALCLPHHTCATFDQLPIPLSAAFSKHGEKRPDIRAVVLDKDNCFAIPKQNSVYPAYEKKFEELRKAYPGSRLLIVSNTAGTNSDNGHADADLIERTTGVKVLHHATKKPGCHEEVMSYFRNQPDAGVTHPGQVAVVGDRLFTDVMMANMMGSHGFWIKDGVVRNHGLSRYRPDLEDYTDFQMACTNILLTDTCADHRPVQHSCIPSDQPASGSIDEETPGAWRFASQALTLKARDHEQNVAIGNVPMIPSMLTGRPPLGEVVVNVAKAAVRLSRMAGLLL</sequence>
<feature type="signal peptide" evidence="1">
    <location>
        <begin position="1"/>
        <end position="19"/>
    </location>
</feature>
<dbReference type="Pfam" id="PF09419">
    <property type="entry name" value="PGP_phosphatase"/>
    <property type="match status" value="1"/>
</dbReference>
<dbReference type="AlphaFoldDB" id="A0AAE0WY78"/>
<reference evidence="2" key="1">
    <citation type="submission" date="2023-07" db="EMBL/GenBank/DDBJ databases">
        <title>Black Yeasts Isolated from many extreme environments.</title>
        <authorList>
            <person name="Coleine C."/>
            <person name="Stajich J.E."/>
            <person name="Selbmann L."/>
        </authorList>
    </citation>
    <scope>NUCLEOTIDE SEQUENCE</scope>
    <source>
        <strain evidence="2">CCFEE 5485</strain>
    </source>
</reference>
<keyword evidence="1" id="KW-0732">Signal</keyword>
<dbReference type="SUPFAM" id="SSF56784">
    <property type="entry name" value="HAD-like"/>
    <property type="match status" value="1"/>
</dbReference>
<gene>
    <name evidence="2" type="ORF">LTR78_000508</name>
</gene>
<evidence type="ECO:0000256" key="1">
    <source>
        <dbReference type="SAM" id="SignalP"/>
    </source>
</evidence>
<evidence type="ECO:0008006" key="4">
    <source>
        <dbReference type="Google" id="ProtNLM"/>
    </source>
</evidence>
<organism evidence="2 3">
    <name type="scientific">Recurvomyces mirabilis</name>
    <dbReference type="NCBI Taxonomy" id="574656"/>
    <lineage>
        <taxon>Eukaryota</taxon>
        <taxon>Fungi</taxon>
        <taxon>Dikarya</taxon>
        <taxon>Ascomycota</taxon>
        <taxon>Pezizomycotina</taxon>
        <taxon>Dothideomycetes</taxon>
        <taxon>Dothideomycetidae</taxon>
        <taxon>Mycosphaerellales</taxon>
        <taxon>Teratosphaeriaceae</taxon>
        <taxon>Recurvomyces</taxon>
    </lineage>
</organism>
<dbReference type="NCBIfam" id="TIGR01668">
    <property type="entry name" value="YqeG_hyp_ppase"/>
    <property type="match status" value="1"/>
</dbReference>